<name>A0ABP7NQ63_9BACT</name>
<evidence type="ECO:0000313" key="2">
    <source>
        <dbReference type="Proteomes" id="UP001499909"/>
    </source>
</evidence>
<gene>
    <name evidence="1" type="ORF">GCM10022406_37130</name>
</gene>
<evidence type="ECO:0000313" key="1">
    <source>
        <dbReference type="EMBL" id="GAA3951903.1"/>
    </source>
</evidence>
<keyword evidence="2" id="KW-1185">Reference proteome</keyword>
<reference evidence="2" key="1">
    <citation type="journal article" date="2019" name="Int. J. Syst. Evol. Microbiol.">
        <title>The Global Catalogue of Microorganisms (GCM) 10K type strain sequencing project: providing services to taxonomists for standard genome sequencing and annotation.</title>
        <authorList>
            <consortium name="The Broad Institute Genomics Platform"/>
            <consortium name="The Broad Institute Genome Sequencing Center for Infectious Disease"/>
            <person name="Wu L."/>
            <person name="Ma J."/>
        </authorList>
    </citation>
    <scope>NUCLEOTIDE SEQUENCE [LARGE SCALE GENOMIC DNA]</scope>
    <source>
        <strain evidence="2">JCM 17214</strain>
    </source>
</reference>
<dbReference type="RefSeq" id="WP_345117257.1">
    <property type="nucleotide sequence ID" value="NZ_BAABDH010000110.1"/>
</dbReference>
<accession>A0ABP7NQ63</accession>
<protein>
    <submittedName>
        <fullName evidence="1">Uncharacterized protein</fullName>
    </submittedName>
</protein>
<dbReference type="EMBL" id="BAABDH010000110">
    <property type="protein sequence ID" value="GAA3951903.1"/>
    <property type="molecule type" value="Genomic_DNA"/>
</dbReference>
<organism evidence="1 2">
    <name type="scientific">Hymenobacter algoricola</name>
    <dbReference type="NCBI Taxonomy" id="486267"/>
    <lineage>
        <taxon>Bacteria</taxon>
        <taxon>Pseudomonadati</taxon>
        <taxon>Bacteroidota</taxon>
        <taxon>Cytophagia</taxon>
        <taxon>Cytophagales</taxon>
        <taxon>Hymenobacteraceae</taxon>
        <taxon>Hymenobacter</taxon>
    </lineage>
</organism>
<comment type="caution">
    <text evidence="1">The sequence shown here is derived from an EMBL/GenBank/DDBJ whole genome shotgun (WGS) entry which is preliminary data.</text>
</comment>
<proteinExistence type="predicted"/>
<dbReference type="Proteomes" id="UP001499909">
    <property type="component" value="Unassembled WGS sequence"/>
</dbReference>
<sequence length="88" mass="9933">MKLALELEFPDDQAANVLRLLQNTPNVTARVIPHPASTVPGAVPVTSEAELEKLFQQLAGSWQSDENGDELNRWLREDRQDQPRDIEL</sequence>